<dbReference type="PANTHER" id="PTHR43433">
    <property type="entry name" value="HYDROLASE, ALPHA/BETA FOLD FAMILY PROTEIN"/>
    <property type="match status" value="1"/>
</dbReference>
<evidence type="ECO:0000259" key="1">
    <source>
        <dbReference type="Pfam" id="PF00561"/>
    </source>
</evidence>
<organism evidence="2 3">
    <name type="scientific">Apatococcus lobatus</name>
    <dbReference type="NCBI Taxonomy" id="904363"/>
    <lineage>
        <taxon>Eukaryota</taxon>
        <taxon>Viridiplantae</taxon>
        <taxon>Chlorophyta</taxon>
        <taxon>core chlorophytes</taxon>
        <taxon>Trebouxiophyceae</taxon>
        <taxon>Chlorellales</taxon>
        <taxon>Chlorellaceae</taxon>
        <taxon>Apatococcus</taxon>
    </lineage>
</organism>
<dbReference type="Proteomes" id="UP001438707">
    <property type="component" value="Unassembled WGS sequence"/>
</dbReference>
<gene>
    <name evidence="2" type="ORF">WJX74_005675</name>
</gene>
<accession>A0AAW1QVV4</accession>
<protein>
    <recommendedName>
        <fullName evidence="1">AB hydrolase-1 domain-containing protein</fullName>
    </recommendedName>
</protein>
<dbReference type="Gene3D" id="3.40.50.1820">
    <property type="entry name" value="alpha/beta hydrolase"/>
    <property type="match status" value="1"/>
</dbReference>
<dbReference type="Pfam" id="PF00561">
    <property type="entry name" value="Abhydrolase_1"/>
    <property type="match status" value="1"/>
</dbReference>
<proteinExistence type="predicted"/>
<name>A0AAW1QVV4_9CHLO</name>
<dbReference type="AlphaFoldDB" id="A0AAW1QVV4"/>
<reference evidence="2 3" key="1">
    <citation type="journal article" date="2024" name="Nat. Commun.">
        <title>Phylogenomics reveals the evolutionary origins of lichenization in chlorophyte algae.</title>
        <authorList>
            <person name="Puginier C."/>
            <person name="Libourel C."/>
            <person name="Otte J."/>
            <person name="Skaloud P."/>
            <person name="Haon M."/>
            <person name="Grisel S."/>
            <person name="Petersen M."/>
            <person name="Berrin J.G."/>
            <person name="Delaux P.M."/>
            <person name="Dal Grande F."/>
            <person name="Keller J."/>
        </authorList>
    </citation>
    <scope>NUCLEOTIDE SEQUENCE [LARGE SCALE GENOMIC DNA]</scope>
    <source>
        <strain evidence="2 3">SAG 2145</strain>
    </source>
</reference>
<dbReference type="EMBL" id="JALJOS010000025">
    <property type="protein sequence ID" value="KAK9825279.1"/>
    <property type="molecule type" value="Genomic_DNA"/>
</dbReference>
<comment type="caution">
    <text evidence="2">The sequence shown here is derived from an EMBL/GenBank/DDBJ whole genome shotgun (WGS) entry which is preliminary data.</text>
</comment>
<sequence length="306" mass="34381">MLGLNPYHKSLPENTGFLSLPGYKLYYELRGLQHQQKLVIMSPLALTCKFHAQYADRVAEHHSVLTLDHRGVGKSTAPRQKQMSSRQLASDALHVLDHVWPGECVHVAGPSMGGFVAQHLACLLLPQHRLLSLYLMVTSLGFQPRLKLPLFAFDAATSFILRGSRRDMVQRLFIDNFTPGVAEQLSKDEKGQERKLGEIWMDVLLEDFDGWFALANKRLFAAQLQLCLKHKTTKDMQKQLRDSCVPIAIYVALQDKTIPTRNQLKMAKRLGAHAHEAKTAHMCVIEDFNALTSAQIALIASAVNHL</sequence>
<keyword evidence="3" id="KW-1185">Reference proteome</keyword>
<feature type="domain" description="AB hydrolase-1" evidence="1">
    <location>
        <begin position="58"/>
        <end position="284"/>
    </location>
</feature>
<dbReference type="InterPro" id="IPR000073">
    <property type="entry name" value="AB_hydrolase_1"/>
</dbReference>
<dbReference type="InterPro" id="IPR029058">
    <property type="entry name" value="AB_hydrolase_fold"/>
</dbReference>
<dbReference type="SUPFAM" id="SSF53474">
    <property type="entry name" value="alpha/beta-Hydrolases"/>
    <property type="match status" value="1"/>
</dbReference>
<evidence type="ECO:0000313" key="3">
    <source>
        <dbReference type="Proteomes" id="UP001438707"/>
    </source>
</evidence>
<dbReference type="PANTHER" id="PTHR43433:SF5">
    <property type="entry name" value="AB HYDROLASE-1 DOMAIN-CONTAINING PROTEIN"/>
    <property type="match status" value="1"/>
</dbReference>
<dbReference type="InterPro" id="IPR050471">
    <property type="entry name" value="AB_hydrolase"/>
</dbReference>
<evidence type="ECO:0000313" key="2">
    <source>
        <dbReference type="EMBL" id="KAK9825279.1"/>
    </source>
</evidence>